<feature type="signal peptide" evidence="1">
    <location>
        <begin position="1"/>
        <end position="15"/>
    </location>
</feature>
<sequence length="320" mass="35252">MYSLYLISLFAFVATQTSIPVCNVTQISGTNDNFTIHATDVNGTIDYFHPSGCPVKRIKSDIVLVDTLLNTTYEPLLIVGVPVEFPRTGSDVYGTINITTPDDIPAGDNYVYRATLLSLGTLCTIDTKNFTIENSVCEPGSTVCNADGTGFTECFQTDDSNQTFSFNLFTPCAFGTTCQQVDDVTADWNDKCRFPETETSEIETTTIFTEEVNTTTVIETTVVSTEAVVTTIVEPTTVATDQQDITPTTTTDIATATSTSTVTNECVFGTADRDFRTRYKLHGRYNLLFGYGILHYGDFQTSLLELLYSELPNLPFRYIV</sequence>
<evidence type="ECO:0000313" key="2">
    <source>
        <dbReference type="EMBL" id="RKO92751.1"/>
    </source>
</evidence>
<keyword evidence="1" id="KW-0732">Signal</keyword>
<gene>
    <name evidence="2" type="ORF">BDK51DRAFT_41470</name>
</gene>
<accession>A0A4P9WIP9</accession>
<keyword evidence="3" id="KW-1185">Reference proteome</keyword>
<protein>
    <submittedName>
        <fullName evidence="2">Uncharacterized protein</fullName>
    </submittedName>
</protein>
<organism evidence="2 3">
    <name type="scientific">Blyttiomyces helicus</name>
    <dbReference type="NCBI Taxonomy" id="388810"/>
    <lineage>
        <taxon>Eukaryota</taxon>
        <taxon>Fungi</taxon>
        <taxon>Fungi incertae sedis</taxon>
        <taxon>Chytridiomycota</taxon>
        <taxon>Chytridiomycota incertae sedis</taxon>
        <taxon>Chytridiomycetes</taxon>
        <taxon>Chytridiomycetes incertae sedis</taxon>
        <taxon>Blyttiomyces</taxon>
    </lineage>
</organism>
<name>A0A4P9WIP9_9FUNG</name>
<proteinExistence type="predicted"/>
<evidence type="ECO:0000313" key="3">
    <source>
        <dbReference type="Proteomes" id="UP000269721"/>
    </source>
</evidence>
<dbReference type="AlphaFoldDB" id="A0A4P9WIP9"/>
<evidence type="ECO:0000256" key="1">
    <source>
        <dbReference type="SAM" id="SignalP"/>
    </source>
</evidence>
<dbReference type="EMBL" id="KZ994509">
    <property type="protein sequence ID" value="RKO92751.1"/>
    <property type="molecule type" value="Genomic_DNA"/>
</dbReference>
<feature type="chain" id="PRO_5020346474" evidence="1">
    <location>
        <begin position="16"/>
        <end position="320"/>
    </location>
</feature>
<dbReference type="Proteomes" id="UP000269721">
    <property type="component" value="Unassembled WGS sequence"/>
</dbReference>
<reference evidence="3" key="1">
    <citation type="journal article" date="2018" name="Nat. Microbiol.">
        <title>Leveraging single-cell genomics to expand the fungal tree of life.</title>
        <authorList>
            <person name="Ahrendt S.R."/>
            <person name="Quandt C.A."/>
            <person name="Ciobanu D."/>
            <person name="Clum A."/>
            <person name="Salamov A."/>
            <person name="Andreopoulos B."/>
            <person name="Cheng J.F."/>
            <person name="Woyke T."/>
            <person name="Pelin A."/>
            <person name="Henrissat B."/>
            <person name="Reynolds N.K."/>
            <person name="Benny G.L."/>
            <person name="Smith M.E."/>
            <person name="James T.Y."/>
            <person name="Grigoriev I.V."/>
        </authorList>
    </citation>
    <scope>NUCLEOTIDE SEQUENCE [LARGE SCALE GENOMIC DNA]</scope>
</reference>